<evidence type="ECO:0000259" key="3">
    <source>
        <dbReference type="Pfam" id="PF26056"/>
    </source>
</evidence>
<accession>A0ABZ0M1K9</accession>
<organism evidence="4 5">
    <name type="scientific">Streptomyces solicathayae</name>
    <dbReference type="NCBI Taxonomy" id="3081768"/>
    <lineage>
        <taxon>Bacteria</taxon>
        <taxon>Bacillati</taxon>
        <taxon>Actinomycetota</taxon>
        <taxon>Actinomycetes</taxon>
        <taxon>Kitasatosporales</taxon>
        <taxon>Streptomycetaceae</taxon>
        <taxon>Streptomyces</taxon>
    </lineage>
</organism>
<keyword evidence="2" id="KW-0472">Membrane</keyword>
<feature type="region of interest" description="Disordered" evidence="1">
    <location>
        <begin position="123"/>
        <end position="169"/>
    </location>
</feature>
<feature type="compositionally biased region" description="Low complexity" evidence="1">
    <location>
        <begin position="1"/>
        <end position="46"/>
    </location>
</feature>
<feature type="compositionally biased region" description="Low complexity" evidence="1">
    <location>
        <begin position="140"/>
        <end position="149"/>
    </location>
</feature>
<feature type="region of interest" description="Disordered" evidence="1">
    <location>
        <begin position="1"/>
        <end position="95"/>
    </location>
</feature>
<proteinExistence type="predicted"/>
<dbReference type="InterPro" id="IPR058330">
    <property type="entry name" value="DUF8017"/>
</dbReference>
<protein>
    <recommendedName>
        <fullName evidence="3">DUF8017 domain-containing protein</fullName>
    </recommendedName>
</protein>
<dbReference type="RefSeq" id="WP_318108346.1">
    <property type="nucleotide sequence ID" value="NZ_CP137573.1"/>
</dbReference>
<feature type="compositionally biased region" description="Low complexity" evidence="1">
    <location>
        <begin position="62"/>
        <end position="75"/>
    </location>
</feature>
<feature type="domain" description="DUF8017" evidence="3">
    <location>
        <begin position="161"/>
        <end position="359"/>
    </location>
</feature>
<name>A0ABZ0M1K9_9ACTN</name>
<evidence type="ECO:0000256" key="2">
    <source>
        <dbReference type="SAM" id="Phobius"/>
    </source>
</evidence>
<keyword evidence="2" id="KW-1133">Transmembrane helix</keyword>
<dbReference type="Pfam" id="PF26056">
    <property type="entry name" value="DUF8017"/>
    <property type="match status" value="1"/>
</dbReference>
<reference evidence="4 5" key="1">
    <citation type="submission" date="2023-10" db="EMBL/GenBank/DDBJ databases">
        <title>The genome sequence of Streptomyces sp. HUAS YS2.</title>
        <authorList>
            <person name="Mo P."/>
        </authorList>
    </citation>
    <scope>NUCLEOTIDE SEQUENCE [LARGE SCALE GENOMIC DNA]</scope>
    <source>
        <strain evidence="4 5">HUAS YS2</strain>
    </source>
</reference>
<feature type="compositionally biased region" description="Pro residues" evidence="1">
    <location>
        <begin position="47"/>
        <end position="61"/>
    </location>
</feature>
<dbReference type="Proteomes" id="UP001301731">
    <property type="component" value="Chromosome"/>
</dbReference>
<evidence type="ECO:0000313" key="5">
    <source>
        <dbReference type="Proteomes" id="UP001301731"/>
    </source>
</evidence>
<evidence type="ECO:0000313" key="4">
    <source>
        <dbReference type="EMBL" id="WOX25658.1"/>
    </source>
</evidence>
<keyword evidence="5" id="KW-1185">Reference proteome</keyword>
<dbReference type="EMBL" id="CP137573">
    <property type="protein sequence ID" value="WOX25658.1"/>
    <property type="molecule type" value="Genomic_DNA"/>
</dbReference>
<feature type="transmembrane region" description="Helical" evidence="2">
    <location>
        <begin position="100"/>
        <end position="121"/>
    </location>
</feature>
<feature type="compositionally biased region" description="Basic and acidic residues" evidence="1">
    <location>
        <begin position="224"/>
        <end position="233"/>
    </location>
</feature>
<feature type="region of interest" description="Disordered" evidence="1">
    <location>
        <begin position="224"/>
        <end position="249"/>
    </location>
</feature>
<evidence type="ECO:0000256" key="1">
    <source>
        <dbReference type="SAM" id="MobiDB-lite"/>
    </source>
</evidence>
<gene>
    <name evidence="4" type="ORF">R2D22_31485</name>
</gene>
<sequence length="362" mass="38057">MWPGQQPPGGEQNPQDQNQNPYQQPGYGQPNPYQQPTVQQPGYQQPGYPPPGQQPGQPGQPPQQGYGQPNPYQQPTVPQYAVPSGPQPGGPDGQKKQTTIIAIVAALAVVVAAGVTGFLVLKDDDKGNKAGGDPKPPVSAPASPSPSTSGIDNPRGGEEAKPTIPGWKPVFNPRHGTLFDVPASWEVAGSGVSMIIEDHKKDDGSAYIVMSAPAEYKSKWCSEDSDKDGHMEDSNLAATGTRGGQGATNTAENVRNEAGAWVFGPFAQDEPEAKVKQLIKISPAEAYTSKSGLSGHVATAKATGLTKKGKCDTDGKSIAFSFKNAKGDFATWVLYANAGIKDEVPDSLMRQILSTVRLSSGT</sequence>
<keyword evidence="2" id="KW-0812">Transmembrane</keyword>